<accession>A0ABY5DS68</accession>
<dbReference type="InterPro" id="IPR008969">
    <property type="entry name" value="CarboxyPept-like_regulatory"/>
</dbReference>
<dbReference type="Proteomes" id="UP001056035">
    <property type="component" value="Chromosome"/>
</dbReference>
<evidence type="ECO:0000256" key="1">
    <source>
        <dbReference type="SAM" id="MobiDB-lite"/>
    </source>
</evidence>
<dbReference type="RefSeq" id="WP_254571563.1">
    <property type="nucleotide sequence ID" value="NZ_CP098502.1"/>
</dbReference>
<sequence>MQAQDTAGNLGLSPSVTARVDNTPPGRVDVGLEGGDGWRNTNDFAASWTNPAENDRAPIVGATYKICSASASGTCTQTDVPGDGISRIPLQAPGPGEWTVSMWRHDAAGNTDPDAASVPVTLRYDPEPPQVSFNPPDASDPTLITAPVVDKISGLADGSIEISPAGSGTWQALKTTTDGGRLVARIDDATLPAGSYQVRATAHDQAHNEASTTQRSDGQPMTLTLPLRIATTLGAGIPRERIERTTVRRHGKRRVTQRRVTRVFHSIALALGRRAQIAGQLTNRDGQGLAGADVQVLESSETTPEHLIGDVTTDPAGRFTYTASGTTSRTLRFTYAGSAVTLPAQSSVRLVTPAASSLRVNRSRVLNGQSVTFGGHVASVPVPAGGKLVQLEVQLAGRWQTFRTVRTDQAGNWSVPYKFARTRGIQWYRFRVELPREAGYPFAAGTSKSIRVRVRGRA</sequence>
<dbReference type="EMBL" id="CP098502">
    <property type="protein sequence ID" value="UTI64866.1"/>
    <property type="molecule type" value="Genomic_DNA"/>
</dbReference>
<keyword evidence="3" id="KW-1185">Reference proteome</keyword>
<organism evidence="2 3">
    <name type="scientific">Paraconexibacter antarcticus</name>
    <dbReference type="NCBI Taxonomy" id="2949664"/>
    <lineage>
        <taxon>Bacteria</taxon>
        <taxon>Bacillati</taxon>
        <taxon>Actinomycetota</taxon>
        <taxon>Thermoleophilia</taxon>
        <taxon>Solirubrobacterales</taxon>
        <taxon>Paraconexibacteraceae</taxon>
        <taxon>Paraconexibacter</taxon>
    </lineage>
</organism>
<feature type="region of interest" description="Disordered" evidence="1">
    <location>
        <begin position="1"/>
        <end position="35"/>
    </location>
</feature>
<evidence type="ECO:0000313" key="2">
    <source>
        <dbReference type="EMBL" id="UTI64866.1"/>
    </source>
</evidence>
<name>A0ABY5DS68_9ACTN</name>
<dbReference type="SUPFAM" id="SSF49464">
    <property type="entry name" value="Carboxypeptidase regulatory domain-like"/>
    <property type="match status" value="1"/>
</dbReference>
<protein>
    <submittedName>
        <fullName evidence="2">Carboxypeptidase-like regulatory domain-containing protein</fullName>
    </submittedName>
</protein>
<evidence type="ECO:0000313" key="3">
    <source>
        <dbReference type="Proteomes" id="UP001056035"/>
    </source>
</evidence>
<proteinExistence type="predicted"/>
<gene>
    <name evidence="2" type="ORF">NBH00_01350</name>
</gene>
<feature type="compositionally biased region" description="Polar residues" evidence="1">
    <location>
        <begin position="1"/>
        <end position="16"/>
    </location>
</feature>
<reference evidence="2 3" key="1">
    <citation type="submission" date="2022-06" db="EMBL/GenBank/DDBJ databases">
        <title>Paraconexibacter antarcticus.</title>
        <authorList>
            <person name="Kim C.S."/>
        </authorList>
    </citation>
    <scope>NUCLEOTIDE SEQUENCE [LARGE SCALE GENOMIC DNA]</scope>
    <source>
        <strain evidence="2 3">02-257</strain>
    </source>
</reference>